<organism evidence="1">
    <name type="scientific">uncultured Gemmatimonadota bacterium</name>
    <dbReference type="NCBI Taxonomy" id="203437"/>
    <lineage>
        <taxon>Bacteria</taxon>
        <taxon>Pseudomonadati</taxon>
        <taxon>Gemmatimonadota</taxon>
        <taxon>environmental samples</taxon>
    </lineage>
</organism>
<name>A0A6J4L7A1_9BACT</name>
<accession>A0A6J4L7A1</accession>
<dbReference type="EMBL" id="CADCTW010000097">
    <property type="protein sequence ID" value="CAA9323201.1"/>
    <property type="molecule type" value="Genomic_DNA"/>
</dbReference>
<reference evidence="1" key="1">
    <citation type="submission" date="2020-02" db="EMBL/GenBank/DDBJ databases">
        <authorList>
            <person name="Meier V. D."/>
        </authorList>
    </citation>
    <scope>NUCLEOTIDE SEQUENCE</scope>
    <source>
        <strain evidence="1">AVDCRST_MAG68</strain>
    </source>
</reference>
<dbReference type="AlphaFoldDB" id="A0A6J4L7A1"/>
<proteinExistence type="predicted"/>
<sequence>MSAEAGKSEPGDFDVRLFTRERMIKLADKLIWDAYNEIVDDAPGMDSDEAFTEFEELFGSELVSACLLLVKPSRREEHNAAT</sequence>
<protein>
    <submittedName>
        <fullName evidence="1">Uncharacterized protein</fullName>
    </submittedName>
</protein>
<evidence type="ECO:0000313" key="1">
    <source>
        <dbReference type="EMBL" id="CAA9323201.1"/>
    </source>
</evidence>
<gene>
    <name evidence="1" type="ORF">AVDCRST_MAG68-2090</name>
</gene>